<keyword evidence="2" id="KW-1185">Reference proteome</keyword>
<evidence type="ECO:0000313" key="2">
    <source>
        <dbReference type="Proteomes" id="UP000006695"/>
    </source>
</evidence>
<dbReference type="Pfam" id="PF02452">
    <property type="entry name" value="PemK_toxin"/>
    <property type="match status" value="1"/>
</dbReference>
<dbReference type="InterPro" id="IPR011067">
    <property type="entry name" value="Plasmid_toxin/cell-grow_inhib"/>
</dbReference>
<evidence type="ECO:0008006" key="3">
    <source>
        <dbReference type="Google" id="ProtNLM"/>
    </source>
</evidence>
<dbReference type="AlphaFoldDB" id="A5G847"/>
<dbReference type="Gene3D" id="2.30.30.110">
    <property type="match status" value="1"/>
</dbReference>
<dbReference type="KEGG" id="gur:Gura_3814"/>
<organism evidence="1 2">
    <name type="scientific">Geotalea uraniireducens (strain Rf4)</name>
    <name type="common">Geobacter uraniireducens</name>
    <dbReference type="NCBI Taxonomy" id="351605"/>
    <lineage>
        <taxon>Bacteria</taxon>
        <taxon>Pseudomonadati</taxon>
        <taxon>Thermodesulfobacteriota</taxon>
        <taxon>Desulfuromonadia</taxon>
        <taxon>Geobacterales</taxon>
        <taxon>Geobacteraceae</taxon>
        <taxon>Geotalea</taxon>
    </lineage>
</organism>
<evidence type="ECO:0000313" key="1">
    <source>
        <dbReference type="EMBL" id="ABQ27965.1"/>
    </source>
</evidence>
<name>A5G847_GEOUR</name>
<reference evidence="1 2" key="1">
    <citation type="submission" date="2007-05" db="EMBL/GenBank/DDBJ databases">
        <title>Complete sequence of Geobacter uraniireducens Rf4.</title>
        <authorList>
            <consortium name="US DOE Joint Genome Institute"/>
            <person name="Copeland A."/>
            <person name="Lucas S."/>
            <person name="Lapidus A."/>
            <person name="Barry K."/>
            <person name="Detter J.C."/>
            <person name="Glavina del Rio T."/>
            <person name="Hammon N."/>
            <person name="Israni S."/>
            <person name="Dalin E."/>
            <person name="Tice H."/>
            <person name="Pitluck S."/>
            <person name="Chertkov O."/>
            <person name="Brettin T."/>
            <person name="Bruce D."/>
            <person name="Han C."/>
            <person name="Schmutz J."/>
            <person name="Larimer F."/>
            <person name="Land M."/>
            <person name="Hauser L."/>
            <person name="Kyrpides N."/>
            <person name="Mikhailova N."/>
            <person name="Shelobolina E."/>
            <person name="Aklujkar M."/>
            <person name="Lovley D."/>
            <person name="Richardson P."/>
        </authorList>
    </citation>
    <scope>NUCLEOTIDE SEQUENCE [LARGE SCALE GENOMIC DNA]</scope>
    <source>
        <strain evidence="1 2">Rf4</strain>
    </source>
</reference>
<dbReference type="STRING" id="351605.Gura_3814"/>
<dbReference type="RefSeq" id="WP_011940614.1">
    <property type="nucleotide sequence ID" value="NC_009483.1"/>
</dbReference>
<gene>
    <name evidence="1" type="ordered locus">Gura_3814</name>
</gene>
<dbReference type="HOGENOM" id="CLU_121823_6_3_7"/>
<dbReference type="EMBL" id="CP000698">
    <property type="protein sequence ID" value="ABQ27965.1"/>
    <property type="molecule type" value="Genomic_DNA"/>
</dbReference>
<dbReference type="GO" id="GO:0003677">
    <property type="term" value="F:DNA binding"/>
    <property type="evidence" value="ECO:0007669"/>
    <property type="project" value="InterPro"/>
</dbReference>
<sequence length="109" mass="11863">MNFSKGDIILLPYPFTDLKTTKVRPAVIVASGQGKYADLFLVPITSKTGNLCNGEFVLEDSKAAGLNVESAIKRGCVLVDIALIRRKVGSISKKDLQRLNASLKAWLEL</sequence>
<dbReference type="Proteomes" id="UP000006695">
    <property type="component" value="Chromosome"/>
</dbReference>
<protein>
    <recommendedName>
        <fullName evidence="3">Type II toxin-antitoxin system PemK/MazF family toxin</fullName>
    </recommendedName>
</protein>
<proteinExistence type="predicted"/>
<dbReference type="SUPFAM" id="SSF50118">
    <property type="entry name" value="Cell growth inhibitor/plasmid maintenance toxic component"/>
    <property type="match status" value="1"/>
</dbReference>
<dbReference type="OrthoDB" id="9813449at2"/>
<accession>A5G847</accession>
<dbReference type="InterPro" id="IPR003477">
    <property type="entry name" value="PemK-like"/>
</dbReference>